<dbReference type="CDD" id="cd00452">
    <property type="entry name" value="KDPG_aldolase"/>
    <property type="match status" value="1"/>
</dbReference>
<dbReference type="NCBIfam" id="TIGR01182">
    <property type="entry name" value="eda"/>
    <property type="match status" value="1"/>
</dbReference>
<dbReference type="SUPFAM" id="SSF51569">
    <property type="entry name" value="Aldolase"/>
    <property type="match status" value="1"/>
</dbReference>
<protein>
    <submittedName>
        <fullName evidence="6">2-dehydro-3-deoxyphosphogluconate aldolase / (4S)-4-hydroxy-2-oxoglutarate aldolase</fullName>
    </submittedName>
</protein>
<dbReference type="Pfam" id="PF01081">
    <property type="entry name" value="Aldolase"/>
    <property type="match status" value="1"/>
</dbReference>
<sequence>MAHLQQLKNAKVVPVIRKAQQDQIVSIAKSLQHGGIKAIEITAETPGCATMIEQVKQECKGDFLVGAGTVLDGETAIQMIASGADFIVAPTLSVETIRAAKRYGKVCIPGAFTPTEILTAYEYGADMVKVFPASTVGPGLIKSIKGPLSQISIMATGGIHLSNMNEFLDGGAEVVGIGSQLVSTTNLNSDKDYERLEELAKEYMDQVSVMEN</sequence>
<keyword evidence="7" id="KW-1185">Reference proteome</keyword>
<evidence type="ECO:0000313" key="7">
    <source>
        <dbReference type="Proteomes" id="UP000198897"/>
    </source>
</evidence>
<evidence type="ECO:0000256" key="4">
    <source>
        <dbReference type="ARBA" id="ARBA00023239"/>
    </source>
</evidence>
<organism evidence="6 7">
    <name type="scientific">Halobacillus alkaliphilus</name>
    <dbReference type="NCBI Taxonomy" id="396056"/>
    <lineage>
        <taxon>Bacteria</taxon>
        <taxon>Bacillati</taxon>
        <taxon>Bacillota</taxon>
        <taxon>Bacilli</taxon>
        <taxon>Bacillales</taxon>
        <taxon>Bacillaceae</taxon>
        <taxon>Halobacillus</taxon>
    </lineage>
</organism>
<dbReference type="OrthoDB" id="9802667at2"/>
<dbReference type="InterPro" id="IPR013785">
    <property type="entry name" value="Aldolase_TIM"/>
</dbReference>
<comment type="subunit">
    <text evidence="3">Homotrimer.</text>
</comment>
<evidence type="ECO:0000256" key="2">
    <source>
        <dbReference type="ARBA" id="ARBA00006906"/>
    </source>
</evidence>
<dbReference type="RefSeq" id="WP_089751551.1">
    <property type="nucleotide sequence ID" value="NZ_FOOG01000010.1"/>
</dbReference>
<evidence type="ECO:0000256" key="1">
    <source>
        <dbReference type="ARBA" id="ARBA00004761"/>
    </source>
</evidence>
<gene>
    <name evidence="6" type="ORF">SAMN05216353_11083</name>
</gene>
<keyword evidence="5" id="KW-0119">Carbohydrate metabolism</keyword>
<keyword evidence="4" id="KW-0456">Lyase</keyword>
<dbReference type="InterPro" id="IPR000887">
    <property type="entry name" value="Aldlse_KDPG_KHG"/>
</dbReference>
<proteinExistence type="inferred from homology"/>
<evidence type="ECO:0000256" key="3">
    <source>
        <dbReference type="ARBA" id="ARBA00011233"/>
    </source>
</evidence>
<dbReference type="GO" id="GO:0016829">
    <property type="term" value="F:lyase activity"/>
    <property type="evidence" value="ECO:0007669"/>
    <property type="project" value="UniProtKB-KW"/>
</dbReference>
<dbReference type="Proteomes" id="UP000198897">
    <property type="component" value="Unassembled WGS sequence"/>
</dbReference>
<name>A0A1I2LXE8_9BACI</name>
<dbReference type="EMBL" id="FOOG01000010">
    <property type="protein sequence ID" value="SFF83238.1"/>
    <property type="molecule type" value="Genomic_DNA"/>
</dbReference>
<dbReference type="PANTHER" id="PTHR30246:SF1">
    <property type="entry name" value="2-DEHYDRO-3-DEOXY-6-PHOSPHOGALACTONATE ALDOLASE-RELATED"/>
    <property type="match status" value="1"/>
</dbReference>
<evidence type="ECO:0000256" key="5">
    <source>
        <dbReference type="ARBA" id="ARBA00023277"/>
    </source>
</evidence>
<dbReference type="AlphaFoldDB" id="A0A1I2LXE8"/>
<dbReference type="PANTHER" id="PTHR30246">
    <property type="entry name" value="2-KETO-3-DEOXY-6-PHOSPHOGLUCONATE ALDOLASE"/>
    <property type="match status" value="1"/>
</dbReference>
<accession>A0A1I2LXE8</accession>
<evidence type="ECO:0000313" key="6">
    <source>
        <dbReference type="EMBL" id="SFF83238.1"/>
    </source>
</evidence>
<reference evidence="7" key="1">
    <citation type="submission" date="2016-10" db="EMBL/GenBank/DDBJ databases">
        <authorList>
            <person name="Varghese N."/>
            <person name="Submissions S."/>
        </authorList>
    </citation>
    <scope>NUCLEOTIDE SEQUENCE [LARGE SCALE GENOMIC DNA]</scope>
    <source>
        <strain evidence="7">FP5</strain>
    </source>
</reference>
<comment type="pathway">
    <text evidence="1">Carbohydrate acid metabolism.</text>
</comment>
<comment type="similarity">
    <text evidence="2">Belongs to the KHG/KDPG aldolase family.</text>
</comment>
<dbReference type="Gene3D" id="3.20.20.70">
    <property type="entry name" value="Aldolase class I"/>
    <property type="match status" value="1"/>
</dbReference>